<keyword evidence="2" id="KW-1185">Reference proteome</keyword>
<sequence>MLQQLSCILNAPPVCLSHAFCAAIYPWMLNQRSVLGPITCVSLPAHATEHSHFQTTSGGMTRDHLLGIAVGHVYYFFEDIYPVLPTSKGFRLFRTPKLLKKALASARSPVALD</sequence>
<accession>A0ABP0J3J4</accession>
<organism evidence="1 2">
    <name type="scientific">Durusdinium trenchii</name>
    <dbReference type="NCBI Taxonomy" id="1381693"/>
    <lineage>
        <taxon>Eukaryota</taxon>
        <taxon>Sar</taxon>
        <taxon>Alveolata</taxon>
        <taxon>Dinophyceae</taxon>
        <taxon>Suessiales</taxon>
        <taxon>Symbiodiniaceae</taxon>
        <taxon>Durusdinium</taxon>
    </lineage>
</organism>
<evidence type="ECO:0000313" key="2">
    <source>
        <dbReference type="Proteomes" id="UP001642484"/>
    </source>
</evidence>
<evidence type="ECO:0000313" key="1">
    <source>
        <dbReference type="EMBL" id="CAK9008868.1"/>
    </source>
</evidence>
<proteinExistence type="predicted"/>
<dbReference type="Proteomes" id="UP001642484">
    <property type="component" value="Unassembled WGS sequence"/>
</dbReference>
<dbReference type="EMBL" id="CAXAMN010004380">
    <property type="protein sequence ID" value="CAK9008868.1"/>
    <property type="molecule type" value="Genomic_DNA"/>
</dbReference>
<comment type="caution">
    <text evidence="1">The sequence shown here is derived from an EMBL/GenBank/DDBJ whole genome shotgun (WGS) entry which is preliminary data.</text>
</comment>
<gene>
    <name evidence="1" type="ORF">CCMP2556_LOCUS9418</name>
</gene>
<name>A0ABP0J3J4_9DINO</name>
<reference evidence="1 2" key="1">
    <citation type="submission" date="2024-02" db="EMBL/GenBank/DDBJ databases">
        <authorList>
            <person name="Chen Y."/>
            <person name="Shah S."/>
            <person name="Dougan E. K."/>
            <person name="Thang M."/>
            <person name="Chan C."/>
        </authorList>
    </citation>
    <scope>NUCLEOTIDE SEQUENCE [LARGE SCALE GENOMIC DNA]</scope>
</reference>
<evidence type="ECO:0008006" key="3">
    <source>
        <dbReference type="Google" id="ProtNLM"/>
    </source>
</evidence>
<protein>
    <recommendedName>
        <fullName evidence="3">Derlin</fullName>
    </recommendedName>
</protein>